<protein>
    <recommendedName>
        <fullName evidence="3">Reverse transcriptase domain-containing protein</fullName>
    </recommendedName>
</protein>
<dbReference type="Gene3D" id="3.30.70.270">
    <property type="match status" value="1"/>
</dbReference>
<comment type="subcellular location">
    <subcellularLocation>
        <location evidence="1">Mitochondrion</location>
    </subcellularLocation>
</comment>
<gene>
    <name evidence="4" type="ORF">BFJ63_vAg20432</name>
</gene>
<organism evidence="4 5">
    <name type="scientific">Fusarium oxysporum f. sp. narcissi</name>
    <dbReference type="NCBI Taxonomy" id="451672"/>
    <lineage>
        <taxon>Eukaryota</taxon>
        <taxon>Fungi</taxon>
        <taxon>Dikarya</taxon>
        <taxon>Ascomycota</taxon>
        <taxon>Pezizomycotina</taxon>
        <taxon>Sordariomycetes</taxon>
        <taxon>Hypocreomycetidae</taxon>
        <taxon>Hypocreales</taxon>
        <taxon>Nectriaceae</taxon>
        <taxon>Fusarium</taxon>
        <taxon>Fusarium oxysporum species complex</taxon>
    </lineage>
</organism>
<feature type="domain" description="Reverse transcriptase" evidence="3">
    <location>
        <begin position="1"/>
        <end position="149"/>
    </location>
</feature>
<proteinExistence type="predicted"/>
<dbReference type="SUPFAM" id="SSF56672">
    <property type="entry name" value="DNA/RNA polymerases"/>
    <property type="match status" value="1"/>
</dbReference>
<dbReference type="EMBL" id="MQTW01003962">
    <property type="protein sequence ID" value="RYC76691.1"/>
    <property type="molecule type" value="Genomic_DNA"/>
</dbReference>
<dbReference type="CDD" id="cd01647">
    <property type="entry name" value="RT_LTR"/>
    <property type="match status" value="1"/>
</dbReference>
<accession>A0A4Q2URD2</accession>
<dbReference type="InterPro" id="IPR053134">
    <property type="entry name" value="RNA-dir_DNA_polymerase"/>
</dbReference>
<sequence>MFVPKPNSNKLRLVVDYRQLNEITQKDRTPLPLINELKDPLFNKKWFTAIDLKSAYNLIRIKEGDEWKAAFRTNYGLFEYLVMPFGLTNTPAVFQRIITNVLREYLDIFVVCYLDDILISSGTDEEHTEHVHKVLKALQDANILVEPTK</sequence>
<dbReference type="Pfam" id="PF00078">
    <property type="entry name" value="RVT_1"/>
    <property type="match status" value="1"/>
</dbReference>
<dbReference type="InterPro" id="IPR043128">
    <property type="entry name" value="Rev_trsase/Diguanyl_cyclase"/>
</dbReference>
<dbReference type="PANTHER" id="PTHR24559">
    <property type="entry name" value="TRANSPOSON TY3-I GAG-POL POLYPROTEIN"/>
    <property type="match status" value="1"/>
</dbReference>
<dbReference type="InterPro" id="IPR043502">
    <property type="entry name" value="DNA/RNA_pol_sf"/>
</dbReference>
<comment type="caution">
    <text evidence="4">The sequence shown here is derived from an EMBL/GenBank/DDBJ whole genome shotgun (WGS) entry which is preliminary data.</text>
</comment>
<evidence type="ECO:0000313" key="4">
    <source>
        <dbReference type="EMBL" id="RYC76691.1"/>
    </source>
</evidence>
<keyword evidence="2" id="KW-0496">Mitochondrion</keyword>
<evidence type="ECO:0000256" key="1">
    <source>
        <dbReference type="ARBA" id="ARBA00004173"/>
    </source>
</evidence>
<dbReference type="AlphaFoldDB" id="A0A4Q2URD2"/>
<evidence type="ECO:0000259" key="3">
    <source>
        <dbReference type="PROSITE" id="PS50878"/>
    </source>
</evidence>
<name>A0A4Q2URD2_FUSOX</name>
<dbReference type="PROSITE" id="PS50878">
    <property type="entry name" value="RT_POL"/>
    <property type="match status" value="1"/>
</dbReference>
<dbReference type="PANTHER" id="PTHR24559:SF444">
    <property type="entry name" value="REVERSE TRANSCRIPTASE DOMAIN-CONTAINING PROTEIN"/>
    <property type="match status" value="1"/>
</dbReference>
<feature type="non-terminal residue" evidence="4">
    <location>
        <position position="149"/>
    </location>
</feature>
<dbReference type="GO" id="GO:0005739">
    <property type="term" value="C:mitochondrion"/>
    <property type="evidence" value="ECO:0007669"/>
    <property type="project" value="UniProtKB-SubCell"/>
</dbReference>
<reference evidence="4 5" key="1">
    <citation type="submission" date="2016-12" db="EMBL/GenBank/DDBJ databases">
        <title>Draft genome sequence of Fusarium oxysporum causing rot on Narcissus.</title>
        <authorList>
            <person name="Armitage A.D."/>
            <person name="Taylor A."/>
            <person name="Clarkson J.P."/>
            <person name="Harrison R.J."/>
            <person name="Jackson A.C."/>
        </authorList>
    </citation>
    <scope>NUCLEOTIDE SEQUENCE [LARGE SCALE GENOMIC DNA]</scope>
    <source>
        <strain evidence="4 5">N139</strain>
    </source>
</reference>
<dbReference type="InterPro" id="IPR000477">
    <property type="entry name" value="RT_dom"/>
</dbReference>
<evidence type="ECO:0000313" key="5">
    <source>
        <dbReference type="Proteomes" id="UP000290540"/>
    </source>
</evidence>
<dbReference type="Proteomes" id="UP000290540">
    <property type="component" value="Unassembled WGS sequence"/>
</dbReference>
<dbReference type="Gene3D" id="3.10.10.10">
    <property type="entry name" value="HIV Type 1 Reverse Transcriptase, subunit A, domain 1"/>
    <property type="match status" value="1"/>
</dbReference>
<evidence type="ECO:0000256" key="2">
    <source>
        <dbReference type="ARBA" id="ARBA00023128"/>
    </source>
</evidence>